<dbReference type="EMBL" id="ADLV01000034">
    <property type="protein sequence ID" value="EGK00849.1"/>
    <property type="molecule type" value="Genomic_DNA"/>
</dbReference>
<gene>
    <name evidence="1" type="ORF">HMPREF9455_02864</name>
</gene>
<protein>
    <submittedName>
        <fullName evidence="1">Uncharacterized protein</fullName>
    </submittedName>
</protein>
<sequence>MLSRAKHSVNKKTPCYSFYFVVKKLNKDTKEQKGNKSNTFLAIS</sequence>
<comment type="caution">
    <text evidence="1">The sequence shown here is derived from an EMBL/GenBank/DDBJ whole genome shotgun (WGS) entry which is preliminary data.</text>
</comment>
<dbReference type="Proteomes" id="UP000004913">
    <property type="component" value="Unassembled WGS sequence"/>
</dbReference>
<dbReference type="HOGENOM" id="CLU_3215471_0_0_10"/>
<reference evidence="1 2" key="1">
    <citation type="submission" date="2011-04" db="EMBL/GenBank/DDBJ databases">
        <title>The Genome Sequence of Dysgonomonas gadei ATCC BAA-286.</title>
        <authorList>
            <consortium name="The Broad Institute Genome Sequencing Platform"/>
            <person name="Earl A."/>
            <person name="Ward D."/>
            <person name="Feldgarden M."/>
            <person name="Gevers D."/>
            <person name="Pudlo N."/>
            <person name="Martens E."/>
            <person name="Allen-Vercoe E."/>
            <person name="Young S.K."/>
            <person name="Zeng Q."/>
            <person name="Gargeya S."/>
            <person name="Fitzgerald M."/>
            <person name="Haas B."/>
            <person name="Abouelleil A."/>
            <person name="Alvarado L."/>
            <person name="Arachchi H.M."/>
            <person name="Berlin A."/>
            <person name="Brown A."/>
            <person name="Chapman S.B."/>
            <person name="Chen Z."/>
            <person name="Dunbar C."/>
            <person name="Freedman E."/>
            <person name="Gearin G."/>
            <person name="Gellesch M."/>
            <person name="Goldberg J."/>
            <person name="Griggs A."/>
            <person name="Gujja S."/>
            <person name="Heiman D."/>
            <person name="Howarth C."/>
            <person name="Larson L."/>
            <person name="Lui A."/>
            <person name="MacDonald P.J.P."/>
            <person name="Mehta T."/>
            <person name="Montmayeur A."/>
            <person name="Murphy C."/>
            <person name="Neiman D."/>
            <person name="Pearson M."/>
            <person name="Priest M."/>
            <person name="Roberts A."/>
            <person name="Saif S."/>
            <person name="Shea T."/>
            <person name="Shenoy N."/>
            <person name="Sisk P."/>
            <person name="Stolte C."/>
            <person name="Sykes S."/>
            <person name="Yandava C."/>
            <person name="Wortman J."/>
            <person name="Nusbaum C."/>
            <person name="Birren B."/>
        </authorList>
    </citation>
    <scope>NUCLEOTIDE SEQUENCE [LARGE SCALE GENOMIC DNA]</scope>
    <source>
        <strain evidence="1 2">ATCC BAA-286</strain>
    </source>
</reference>
<proteinExistence type="predicted"/>
<organism evidence="1 2">
    <name type="scientific">Dysgonomonas gadei ATCC BAA-286</name>
    <dbReference type="NCBI Taxonomy" id="742766"/>
    <lineage>
        <taxon>Bacteria</taxon>
        <taxon>Pseudomonadati</taxon>
        <taxon>Bacteroidota</taxon>
        <taxon>Bacteroidia</taxon>
        <taxon>Bacteroidales</taxon>
        <taxon>Dysgonomonadaceae</taxon>
        <taxon>Dysgonomonas</taxon>
    </lineage>
</organism>
<accession>F5J0J7</accession>
<name>F5J0J7_9BACT</name>
<keyword evidence="2" id="KW-1185">Reference proteome</keyword>
<dbReference type="AlphaFoldDB" id="F5J0J7"/>
<evidence type="ECO:0000313" key="1">
    <source>
        <dbReference type="EMBL" id="EGK00849.1"/>
    </source>
</evidence>
<evidence type="ECO:0000313" key="2">
    <source>
        <dbReference type="Proteomes" id="UP000004913"/>
    </source>
</evidence>